<gene>
    <name evidence="1" type="ORF">H1D41_03600</name>
</gene>
<sequence>MIPELFAQGCHVAALSAANTDNAGESVAWALSMLEAGCDEMDVIILAGEMPPHHWTELQPLVRAAAQSVGIQFPETGQEIERYAALPLVLNLAGSSQEISAMTLFQLEQLCIAFGSFGSFGSFGETSGFRMLWDKYYCLLEQEDLYYRDKQALRAAHQTVRQEAISWISEHFPQHHCALLHG</sequence>
<dbReference type="AlphaFoldDB" id="A0A8J7LNW3"/>
<keyword evidence="2" id="KW-1185">Reference proteome</keyword>
<accession>A0A8J7LNW3</accession>
<dbReference type="EMBL" id="JADCKQ010000002">
    <property type="protein sequence ID" value="MBI1492716.1"/>
    <property type="molecule type" value="Genomic_DNA"/>
</dbReference>
<dbReference type="Proteomes" id="UP000640583">
    <property type="component" value="Unassembled WGS sequence"/>
</dbReference>
<evidence type="ECO:0000313" key="2">
    <source>
        <dbReference type="Proteomes" id="UP000640583"/>
    </source>
</evidence>
<name>A0A8J7LNW3_9RHOB</name>
<reference evidence="1" key="1">
    <citation type="submission" date="2020-10" db="EMBL/GenBank/DDBJ databases">
        <title>Paenihalocynthiibacter styelae gen. nov., sp. nov., isolated from stalked sea squirt Styela clava.</title>
        <authorList>
            <person name="Kim Y.-O."/>
            <person name="Yoon J.-H."/>
        </authorList>
    </citation>
    <scope>NUCLEOTIDE SEQUENCE</scope>
    <source>
        <strain evidence="1">MYP1-1</strain>
    </source>
</reference>
<protein>
    <submittedName>
        <fullName evidence="1">Uncharacterized protein</fullName>
    </submittedName>
</protein>
<dbReference type="RefSeq" id="WP_228847621.1">
    <property type="nucleotide sequence ID" value="NZ_JADCKQ010000002.1"/>
</dbReference>
<proteinExistence type="predicted"/>
<evidence type="ECO:0000313" key="1">
    <source>
        <dbReference type="EMBL" id="MBI1492716.1"/>
    </source>
</evidence>
<organism evidence="1 2">
    <name type="scientific">Halocynthiibacter styelae</name>
    <dbReference type="NCBI Taxonomy" id="2761955"/>
    <lineage>
        <taxon>Bacteria</taxon>
        <taxon>Pseudomonadati</taxon>
        <taxon>Pseudomonadota</taxon>
        <taxon>Alphaproteobacteria</taxon>
        <taxon>Rhodobacterales</taxon>
        <taxon>Paracoccaceae</taxon>
        <taxon>Halocynthiibacter</taxon>
    </lineage>
</organism>
<comment type="caution">
    <text evidence="1">The sequence shown here is derived from an EMBL/GenBank/DDBJ whole genome shotgun (WGS) entry which is preliminary data.</text>
</comment>